<evidence type="ECO:0000313" key="2">
    <source>
        <dbReference type="EMBL" id="BAT59716.1"/>
    </source>
</evidence>
<keyword evidence="3" id="KW-1185">Reference proteome</keyword>
<accession>A0A0S3PV35</accession>
<gene>
    <name evidence="2" type="ORF">GJW-30_1_02249</name>
</gene>
<keyword evidence="1" id="KW-1133">Transmembrane helix</keyword>
<evidence type="ECO:0000256" key="1">
    <source>
        <dbReference type="SAM" id="Phobius"/>
    </source>
</evidence>
<evidence type="ECO:0000313" key="3">
    <source>
        <dbReference type="Proteomes" id="UP000236884"/>
    </source>
</evidence>
<dbReference type="KEGG" id="vgo:GJW-30_1_02249"/>
<reference evidence="2 3" key="1">
    <citation type="submission" date="2015-08" db="EMBL/GenBank/DDBJ databases">
        <title>Investigation of the bacterial diversity of lava forest soil.</title>
        <authorList>
            <person name="Lee J.S."/>
        </authorList>
    </citation>
    <scope>NUCLEOTIDE SEQUENCE [LARGE SCALE GENOMIC DNA]</scope>
    <source>
        <strain evidence="2 3">GJW-30</strain>
    </source>
</reference>
<feature type="transmembrane region" description="Helical" evidence="1">
    <location>
        <begin position="129"/>
        <end position="150"/>
    </location>
</feature>
<dbReference type="AlphaFoldDB" id="A0A0S3PV35"/>
<dbReference type="EMBL" id="AP014946">
    <property type="protein sequence ID" value="BAT59716.1"/>
    <property type="molecule type" value="Genomic_DNA"/>
</dbReference>
<sequence length="201" mass="22433">MTDAAEAHEPPPGDPEYAYKPSVMGSACAFRAAPDEFHWEVGRHGGEVPYSDIRAIRLSFRPITLANYRFIAEIWVKGLPKLTVASTSWRSMVEQQRRDADYTAFLRTLHERIRATGSTPQLLVGLSPYLYWPGIVAMIGMFVAMVVLIWRTVSAGVGGAAAFGFVFMALLAWQLGTFFYRNRPGYYRADALPPQVLPLDS</sequence>
<dbReference type="RefSeq" id="WP_096355317.1">
    <property type="nucleotide sequence ID" value="NZ_AP014946.1"/>
</dbReference>
<keyword evidence="1" id="KW-0812">Transmembrane</keyword>
<keyword evidence="1" id="KW-0472">Membrane</keyword>
<dbReference type="OrthoDB" id="8159109at2"/>
<protein>
    <submittedName>
        <fullName evidence="2">Uncharacterized protein</fullName>
    </submittedName>
</protein>
<dbReference type="Proteomes" id="UP000236884">
    <property type="component" value="Chromosome"/>
</dbReference>
<organism evidence="2 3">
    <name type="scientific">Variibacter gotjawalensis</name>
    <dbReference type="NCBI Taxonomy" id="1333996"/>
    <lineage>
        <taxon>Bacteria</taxon>
        <taxon>Pseudomonadati</taxon>
        <taxon>Pseudomonadota</taxon>
        <taxon>Alphaproteobacteria</taxon>
        <taxon>Hyphomicrobiales</taxon>
        <taxon>Nitrobacteraceae</taxon>
        <taxon>Variibacter</taxon>
    </lineage>
</organism>
<feature type="transmembrane region" description="Helical" evidence="1">
    <location>
        <begin position="156"/>
        <end position="180"/>
    </location>
</feature>
<name>A0A0S3PV35_9BRAD</name>
<proteinExistence type="predicted"/>